<dbReference type="PROSITE" id="PS51123">
    <property type="entry name" value="OMPA_2"/>
    <property type="match status" value="1"/>
</dbReference>
<evidence type="ECO:0000256" key="6">
    <source>
        <dbReference type="SAM" id="Phobius"/>
    </source>
</evidence>
<dbReference type="InterPro" id="IPR006664">
    <property type="entry name" value="OMP_bac"/>
</dbReference>
<name>A0A3R8LMS2_9BURK</name>
<feature type="compositionally biased region" description="Low complexity" evidence="5">
    <location>
        <begin position="46"/>
        <end position="66"/>
    </location>
</feature>
<feature type="transmembrane region" description="Helical" evidence="6">
    <location>
        <begin position="12"/>
        <end position="33"/>
    </location>
</feature>
<feature type="compositionally biased region" description="Polar residues" evidence="5">
    <location>
        <begin position="96"/>
        <end position="105"/>
    </location>
</feature>
<dbReference type="Proteomes" id="UP000270261">
    <property type="component" value="Unassembled WGS sequence"/>
</dbReference>
<dbReference type="OrthoDB" id="9782229at2"/>
<evidence type="ECO:0000256" key="1">
    <source>
        <dbReference type="ARBA" id="ARBA00004442"/>
    </source>
</evidence>
<evidence type="ECO:0000256" key="2">
    <source>
        <dbReference type="ARBA" id="ARBA00023136"/>
    </source>
</evidence>
<dbReference type="EMBL" id="RRUE01000002">
    <property type="protein sequence ID" value="RRN44236.1"/>
    <property type="molecule type" value="Genomic_DNA"/>
</dbReference>
<keyword evidence="6" id="KW-1133">Transmembrane helix</keyword>
<evidence type="ECO:0000256" key="3">
    <source>
        <dbReference type="ARBA" id="ARBA00023237"/>
    </source>
</evidence>
<dbReference type="InterPro" id="IPR050330">
    <property type="entry name" value="Bact_OuterMem_StrucFunc"/>
</dbReference>
<dbReference type="SUPFAM" id="SSF103088">
    <property type="entry name" value="OmpA-like"/>
    <property type="match status" value="1"/>
</dbReference>
<dbReference type="GO" id="GO:0009279">
    <property type="term" value="C:cell outer membrane"/>
    <property type="evidence" value="ECO:0007669"/>
    <property type="project" value="UniProtKB-SubCell"/>
</dbReference>
<dbReference type="AlphaFoldDB" id="A0A3R8LMS2"/>
<proteinExistence type="predicted"/>
<keyword evidence="3" id="KW-0998">Cell outer membrane</keyword>
<dbReference type="InterPro" id="IPR036737">
    <property type="entry name" value="OmpA-like_sf"/>
</dbReference>
<accession>A0A3R8LMS2</accession>
<comment type="caution">
    <text evidence="8">The sequence shown here is derived from an EMBL/GenBank/DDBJ whole genome shotgun (WGS) entry which is preliminary data.</text>
</comment>
<organism evidence="8 9">
    <name type="scientific">Lautropia dentalis</name>
    <dbReference type="NCBI Taxonomy" id="2490857"/>
    <lineage>
        <taxon>Bacteria</taxon>
        <taxon>Pseudomonadati</taxon>
        <taxon>Pseudomonadota</taxon>
        <taxon>Betaproteobacteria</taxon>
        <taxon>Burkholderiales</taxon>
        <taxon>Burkholderiaceae</taxon>
        <taxon>Lautropia</taxon>
    </lineage>
</organism>
<dbReference type="PANTHER" id="PTHR30329">
    <property type="entry name" value="STATOR ELEMENT OF FLAGELLAR MOTOR COMPLEX"/>
    <property type="match status" value="1"/>
</dbReference>
<evidence type="ECO:0000256" key="4">
    <source>
        <dbReference type="PROSITE-ProRule" id="PRU00473"/>
    </source>
</evidence>
<dbReference type="RefSeq" id="WP_125096431.1">
    <property type="nucleotide sequence ID" value="NZ_RRUE01000002.1"/>
</dbReference>
<feature type="region of interest" description="Disordered" evidence="5">
    <location>
        <begin position="46"/>
        <end position="125"/>
    </location>
</feature>
<feature type="compositionally biased region" description="Low complexity" evidence="5">
    <location>
        <begin position="106"/>
        <end position="125"/>
    </location>
</feature>
<evidence type="ECO:0000313" key="8">
    <source>
        <dbReference type="EMBL" id="RRN44236.1"/>
    </source>
</evidence>
<evidence type="ECO:0000256" key="5">
    <source>
        <dbReference type="SAM" id="MobiDB-lite"/>
    </source>
</evidence>
<keyword evidence="6" id="KW-0812">Transmembrane</keyword>
<evidence type="ECO:0000313" key="9">
    <source>
        <dbReference type="Proteomes" id="UP000270261"/>
    </source>
</evidence>
<evidence type="ECO:0000259" key="7">
    <source>
        <dbReference type="PROSITE" id="PS51123"/>
    </source>
</evidence>
<keyword evidence="9" id="KW-1185">Reference proteome</keyword>
<protein>
    <submittedName>
        <fullName evidence="8">OmpA family protein</fullName>
    </submittedName>
</protein>
<comment type="subcellular location">
    <subcellularLocation>
        <location evidence="1">Cell outer membrane</location>
    </subcellularLocation>
</comment>
<dbReference type="CDD" id="cd07185">
    <property type="entry name" value="OmpA_C-like"/>
    <property type="match status" value="1"/>
</dbReference>
<dbReference type="Gene3D" id="3.30.1330.60">
    <property type="entry name" value="OmpA-like domain"/>
    <property type="match status" value="1"/>
</dbReference>
<gene>
    <name evidence="8" type="ORF">EHV23_12950</name>
</gene>
<sequence>MALNDEDTTTRTGLWVVFSTVTILLVSLIIWVLRLGGADTEASQQPAALTQAGAQAGQGHQHAHPGNDSAHEGHDPSAGQDGHGGDASSAAPNGPDSASQNTQPQDAAAGSTASSADSTSAAGASADNENDFVAFDVEGPTEVSGVVHFASASADISAEDAAIIASVVEAFNAADGRNILLAGYHDPTGDATFNRNLAKKRALGVRDALIAKGVPAERIIMRKPEQTAGSGTHAEARRVELLLIDAD</sequence>
<dbReference type="Pfam" id="PF00691">
    <property type="entry name" value="OmpA"/>
    <property type="match status" value="1"/>
</dbReference>
<reference evidence="8 9" key="1">
    <citation type="submission" date="2018-11" db="EMBL/GenBank/DDBJ databases">
        <title>Genome sequencing of Lautropia sp. KCOM 2505 (= ChDC F240).</title>
        <authorList>
            <person name="Kook J.-K."/>
            <person name="Park S.-N."/>
            <person name="Lim Y.K."/>
        </authorList>
    </citation>
    <scope>NUCLEOTIDE SEQUENCE [LARGE SCALE GENOMIC DNA]</scope>
    <source>
        <strain evidence="8 9">KCOM 2505</strain>
    </source>
</reference>
<keyword evidence="2 4" id="KW-0472">Membrane</keyword>
<dbReference type="PANTHER" id="PTHR30329:SF21">
    <property type="entry name" value="LIPOPROTEIN YIAD-RELATED"/>
    <property type="match status" value="1"/>
</dbReference>
<dbReference type="PRINTS" id="PR01021">
    <property type="entry name" value="OMPADOMAIN"/>
</dbReference>
<dbReference type="InterPro" id="IPR006665">
    <property type="entry name" value="OmpA-like"/>
</dbReference>
<feature type="domain" description="OmpA-like" evidence="7">
    <location>
        <begin position="136"/>
        <end position="247"/>
    </location>
</feature>